<evidence type="ECO:0000313" key="3">
    <source>
        <dbReference type="Proteomes" id="UP001152747"/>
    </source>
</evidence>
<sequence length="250" mass="29130">MSLRYSNICYYIILVTMITQLIFCLFFALQINAGVIPTFSSFNMSQELSKIEKSCLSQEDHDEISGNKYKTGWAQVFNLRTIYLSLEVIVNSEMRKVLGLSQYSGTYQNHKFASDKQLKDASNFEEYFDLQTLGGIGYVAKNEAITDEDLITAIQFLDKKWPAIRIILRNKFEKYIETAKNHKGFQTGKNYEWKQDRKIVNGLIIAHYEMQNGVWDAISEMYYNKKCQQFPRPDSSHSFFKTLKKSVMKD</sequence>
<evidence type="ECO:0000313" key="2">
    <source>
        <dbReference type="EMBL" id="CAI5439726.1"/>
    </source>
</evidence>
<keyword evidence="3" id="KW-1185">Reference proteome</keyword>
<gene>
    <name evidence="2" type="ORF">CAMP_LOCUS2363</name>
</gene>
<protein>
    <submittedName>
        <fullName evidence="2">Uncharacterized protein</fullName>
    </submittedName>
</protein>
<organism evidence="2 3">
    <name type="scientific">Caenorhabditis angaria</name>
    <dbReference type="NCBI Taxonomy" id="860376"/>
    <lineage>
        <taxon>Eukaryota</taxon>
        <taxon>Metazoa</taxon>
        <taxon>Ecdysozoa</taxon>
        <taxon>Nematoda</taxon>
        <taxon>Chromadorea</taxon>
        <taxon>Rhabditida</taxon>
        <taxon>Rhabditina</taxon>
        <taxon>Rhabditomorpha</taxon>
        <taxon>Rhabditoidea</taxon>
        <taxon>Rhabditidae</taxon>
        <taxon>Peloderinae</taxon>
        <taxon>Caenorhabditis</taxon>
    </lineage>
</organism>
<keyword evidence="1" id="KW-0812">Transmembrane</keyword>
<comment type="caution">
    <text evidence="2">The sequence shown here is derived from an EMBL/GenBank/DDBJ whole genome shotgun (WGS) entry which is preliminary data.</text>
</comment>
<keyword evidence="1" id="KW-1133">Transmembrane helix</keyword>
<dbReference type="AlphaFoldDB" id="A0A9P1I7P2"/>
<name>A0A9P1I7P2_9PELO</name>
<reference evidence="2" key="1">
    <citation type="submission" date="2022-11" db="EMBL/GenBank/DDBJ databases">
        <authorList>
            <person name="Kikuchi T."/>
        </authorList>
    </citation>
    <scope>NUCLEOTIDE SEQUENCE</scope>
    <source>
        <strain evidence="2">PS1010</strain>
    </source>
</reference>
<dbReference type="EMBL" id="CANHGI010000001">
    <property type="protein sequence ID" value="CAI5439726.1"/>
    <property type="molecule type" value="Genomic_DNA"/>
</dbReference>
<accession>A0A9P1I7P2</accession>
<dbReference type="Proteomes" id="UP001152747">
    <property type="component" value="Unassembled WGS sequence"/>
</dbReference>
<proteinExistence type="predicted"/>
<feature type="transmembrane region" description="Helical" evidence="1">
    <location>
        <begin position="7"/>
        <end position="29"/>
    </location>
</feature>
<keyword evidence="1" id="KW-0472">Membrane</keyword>
<evidence type="ECO:0000256" key="1">
    <source>
        <dbReference type="SAM" id="Phobius"/>
    </source>
</evidence>